<dbReference type="InterPro" id="IPR002481">
    <property type="entry name" value="FUR"/>
</dbReference>
<dbReference type="Pfam" id="PF01475">
    <property type="entry name" value="FUR"/>
    <property type="match status" value="1"/>
</dbReference>
<name>A0A8J8MEG7_9FIRM</name>
<keyword evidence="8" id="KW-0408">Iron</keyword>
<dbReference type="Gene3D" id="3.30.1490.190">
    <property type="match status" value="1"/>
</dbReference>
<dbReference type="GO" id="GO:0000976">
    <property type="term" value="F:transcription cis-regulatory region binding"/>
    <property type="evidence" value="ECO:0007669"/>
    <property type="project" value="TreeGrafter"/>
</dbReference>
<dbReference type="Proteomes" id="UP000677305">
    <property type="component" value="Chromosome"/>
</dbReference>
<evidence type="ECO:0000256" key="7">
    <source>
        <dbReference type="PIRSR" id="PIRSR602481-1"/>
    </source>
</evidence>
<keyword evidence="10" id="KW-1185">Reference proteome</keyword>
<keyword evidence="3 7" id="KW-0862">Zinc</keyword>
<evidence type="ECO:0000256" key="6">
    <source>
        <dbReference type="ARBA" id="ARBA00023163"/>
    </source>
</evidence>
<evidence type="ECO:0000256" key="8">
    <source>
        <dbReference type="PIRSR" id="PIRSR602481-2"/>
    </source>
</evidence>
<dbReference type="CDD" id="cd07153">
    <property type="entry name" value="Fur_like"/>
    <property type="match status" value="1"/>
</dbReference>
<evidence type="ECO:0000313" key="10">
    <source>
        <dbReference type="Proteomes" id="UP000677305"/>
    </source>
</evidence>
<organism evidence="9 10">
    <name type="scientific">Vallitalea guaymasensis</name>
    <dbReference type="NCBI Taxonomy" id="1185412"/>
    <lineage>
        <taxon>Bacteria</taxon>
        <taxon>Bacillati</taxon>
        <taxon>Bacillota</taxon>
        <taxon>Clostridia</taxon>
        <taxon>Lachnospirales</taxon>
        <taxon>Vallitaleaceae</taxon>
        <taxon>Vallitalea</taxon>
    </lineage>
</organism>
<dbReference type="RefSeq" id="WP_212691259.1">
    <property type="nucleotide sequence ID" value="NZ_CP058561.1"/>
</dbReference>
<dbReference type="AlphaFoldDB" id="A0A8J8MEG7"/>
<comment type="similarity">
    <text evidence="1">Belongs to the Fur family.</text>
</comment>
<evidence type="ECO:0000313" key="9">
    <source>
        <dbReference type="EMBL" id="QUH31185.1"/>
    </source>
</evidence>
<feature type="binding site" evidence="7">
    <location>
        <position position="134"/>
    </location>
    <ligand>
        <name>Zn(2+)</name>
        <dbReference type="ChEBI" id="CHEBI:29105"/>
    </ligand>
</feature>
<gene>
    <name evidence="9" type="ORF">HYG85_20565</name>
</gene>
<comment type="cofactor">
    <cofactor evidence="7">
        <name>Zn(2+)</name>
        <dbReference type="ChEBI" id="CHEBI:29105"/>
    </cofactor>
    <text evidence="7">Binds 1 zinc ion per subunit.</text>
</comment>
<proteinExistence type="inferred from homology"/>
<evidence type="ECO:0000256" key="1">
    <source>
        <dbReference type="ARBA" id="ARBA00007957"/>
    </source>
</evidence>
<comment type="cofactor">
    <cofactor evidence="8">
        <name>Mn(2+)</name>
        <dbReference type="ChEBI" id="CHEBI:29035"/>
    </cofactor>
    <cofactor evidence="8">
        <name>Fe(2+)</name>
        <dbReference type="ChEBI" id="CHEBI:29033"/>
    </cofactor>
    <text evidence="8">Binds 1 Mn(2+) or Fe(2+) ion per subunit.</text>
</comment>
<feature type="binding site" evidence="7">
    <location>
        <position position="98"/>
    </location>
    <ligand>
        <name>Zn(2+)</name>
        <dbReference type="ChEBI" id="CHEBI:29105"/>
    </ligand>
</feature>
<dbReference type="GO" id="GO:0045892">
    <property type="term" value="P:negative regulation of DNA-templated transcription"/>
    <property type="evidence" value="ECO:0007669"/>
    <property type="project" value="TreeGrafter"/>
</dbReference>
<dbReference type="GO" id="GO:0008270">
    <property type="term" value="F:zinc ion binding"/>
    <property type="evidence" value="ECO:0007669"/>
    <property type="project" value="TreeGrafter"/>
</dbReference>
<dbReference type="InterPro" id="IPR036388">
    <property type="entry name" value="WH-like_DNA-bd_sf"/>
</dbReference>
<feature type="binding site" evidence="8">
    <location>
        <position position="126"/>
    </location>
    <ligand>
        <name>Fe cation</name>
        <dbReference type="ChEBI" id="CHEBI:24875"/>
    </ligand>
</feature>
<dbReference type="GO" id="GO:1900376">
    <property type="term" value="P:regulation of secondary metabolite biosynthetic process"/>
    <property type="evidence" value="ECO:0007669"/>
    <property type="project" value="TreeGrafter"/>
</dbReference>
<evidence type="ECO:0000256" key="5">
    <source>
        <dbReference type="ARBA" id="ARBA00023125"/>
    </source>
</evidence>
<dbReference type="PANTHER" id="PTHR33202">
    <property type="entry name" value="ZINC UPTAKE REGULATION PROTEIN"/>
    <property type="match status" value="1"/>
</dbReference>
<accession>A0A8J8MEG7</accession>
<keyword evidence="4" id="KW-0805">Transcription regulation</keyword>
<sequence>MDFNKVIDLLKNSGYKLTNQRKIIIEALYHSDKPISMEEWLLLTKDKNPGINLSTIYRNIDVLEDLGLLEKIRPKDDSIKYTLNLMENHSHFLICKRCGKAEAIECCLSKEFKKVIEDKEFDLIEHNLELYGYCKECHNELDKK</sequence>
<evidence type="ECO:0000256" key="2">
    <source>
        <dbReference type="ARBA" id="ARBA00022491"/>
    </source>
</evidence>
<feature type="binding site" evidence="7">
    <location>
        <position position="137"/>
    </location>
    <ligand>
        <name>Zn(2+)</name>
        <dbReference type="ChEBI" id="CHEBI:29105"/>
    </ligand>
</feature>
<protein>
    <submittedName>
        <fullName evidence="9">Transcriptional repressor</fullName>
    </submittedName>
</protein>
<feature type="binding site" evidence="7">
    <location>
        <position position="95"/>
    </location>
    <ligand>
        <name>Zn(2+)</name>
        <dbReference type="ChEBI" id="CHEBI:29105"/>
    </ligand>
</feature>
<dbReference type="PANTHER" id="PTHR33202:SF7">
    <property type="entry name" value="FERRIC UPTAKE REGULATION PROTEIN"/>
    <property type="match status" value="1"/>
</dbReference>
<dbReference type="InterPro" id="IPR036390">
    <property type="entry name" value="WH_DNA-bd_sf"/>
</dbReference>
<evidence type="ECO:0000256" key="3">
    <source>
        <dbReference type="ARBA" id="ARBA00022833"/>
    </source>
</evidence>
<dbReference type="Gene3D" id="1.10.10.10">
    <property type="entry name" value="Winged helix-like DNA-binding domain superfamily/Winged helix DNA-binding domain"/>
    <property type="match status" value="1"/>
</dbReference>
<reference evidence="9 10" key="1">
    <citation type="submission" date="2020-07" db="EMBL/GenBank/DDBJ databases">
        <title>Vallitalea guaymasensis genome.</title>
        <authorList>
            <person name="Postec A."/>
        </authorList>
    </citation>
    <scope>NUCLEOTIDE SEQUENCE [LARGE SCALE GENOMIC DNA]</scope>
    <source>
        <strain evidence="9 10">Ra1766G1</strain>
    </source>
</reference>
<dbReference type="InterPro" id="IPR043135">
    <property type="entry name" value="Fur_C"/>
</dbReference>
<dbReference type="KEGG" id="vgu:HYG85_20565"/>
<keyword evidence="2" id="KW-0678">Repressor</keyword>
<keyword evidence="7" id="KW-0479">Metal-binding</keyword>
<evidence type="ECO:0000256" key="4">
    <source>
        <dbReference type="ARBA" id="ARBA00023015"/>
    </source>
</evidence>
<dbReference type="SUPFAM" id="SSF46785">
    <property type="entry name" value="Winged helix' DNA-binding domain"/>
    <property type="match status" value="1"/>
</dbReference>
<dbReference type="GO" id="GO:0003700">
    <property type="term" value="F:DNA-binding transcription factor activity"/>
    <property type="evidence" value="ECO:0007669"/>
    <property type="project" value="InterPro"/>
</dbReference>
<dbReference type="EMBL" id="CP058561">
    <property type="protein sequence ID" value="QUH31185.1"/>
    <property type="molecule type" value="Genomic_DNA"/>
</dbReference>
<keyword evidence="6" id="KW-0804">Transcription</keyword>
<keyword evidence="5" id="KW-0238">DNA-binding</keyword>